<evidence type="ECO:0000313" key="6">
    <source>
        <dbReference type="EMBL" id="GAD68075.1"/>
    </source>
</evidence>
<dbReference type="PANTHER" id="PTHR30537:SF5">
    <property type="entry name" value="HTH-TYPE TRANSCRIPTIONAL ACTIVATOR TTDR-RELATED"/>
    <property type="match status" value="1"/>
</dbReference>
<dbReference type="AlphaFoldDB" id="U3A305"/>
<organism evidence="6 7">
    <name type="scientific">Vibrio proteolyticus NBRC 13287</name>
    <dbReference type="NCBI Taxonomy" id="1219065"/>
    <lineage>
        <taxon>Bacteria</taxon>
        <taxon>Pseudomonadati</taxon>
        <taxon>Pseudomonadota</taxon>
        <taxon>Gammaproteobacteria</taxon>
        <taxon>Vibrionales</taxon>
        <taxon>Vibrionaceae</taxon>
        <taxon>Vibrio</taxon>
    </lineage>
</organism>
<dbReference type="Pfam" id="PF00126">
    <property type="entry name" value="HTH_1"/>
    <property type="match status" value="1"/>
</dbReference>
<sequence length="301" mass="33400">MLDDIDPIWLKSFQCVYEQHSFKQAAEHLSIPTSNVSRHVALLEDKLSTKLLERTTRRVTPTRAGEQLYSSTKHLLSALHDALHEVSNHTRHITGQLKVLMPDIPPLAQAAVDFCCSYPDVQFLCDTSLHPREDFLDGFDLILTYNRGTLADSGWVAVELCRWSSVVVASPELIDRYGTPRCLSDLQHMPCITSLSALNGAPWVFQGDKQPVTFHPKSTFRVNSGHIAKAAAIRGLGLAIMPQAMCETELATGQLQAVSLEYPANDLVLYAFYAGRKFLAPKISAFLQSVCSELASSQHHQ</sequence>
<evidence type="ECO:0000256" key="3">
    <source>
        <dbReference type="ARBA" id="ARBA00023125"/>
    </source>
</evidence>
<protein>
    <submittedName>
        <fullName evidence="6">Putative LysR family transcriptional regulator</fullName>
    </submittedName>
</protein>
<evidence type="ECO:0000256" key="4">
    <source>
        <dbReference type="ARBA" id="ARBA00023163"/>
    </source>
</evidence>
<dbReference type="RefSeq" id="WP_021706046.1">
    <property type="nucleotide sequence ID" value="NZ_BATJ01000011.1"/>
</dbReference>
<dbReference type="InterPro" id="IPR036390">
    <property type="entry name" value="WH_DNA-bd_sf"/>
</dbReference>
<dbReference type="EMBL" id="BATJ01000011">
    <property type="protein sequence ID" value="GAD68075.1"/>
    <property type="molecule type" value="Genomic_DNA"/>
</dbReference>
<evidence type="ECO:0000256" key="2">
    <source>
        <dbReference type="ARBA" id="ARBA00023015"/>
    </source>
</evidence>
<dbReference type="SUPFAM" id="SSF53850">
    <property type="entry name" value="Periplasmic binding protein-like II"/>
    <property type="match status" value="1"/>
</dbReference>
<keyword evidence="7" id="KW-1185">Reference proteome</keyword>
<dbReference type="InterPro" id="IPR058163">
    <property type="entry name" value="LysR-type_TF_proteobact-type"/>
</dbReference>
<dbReference type="GO" id="GO:0006351">
    <property type="term" value="P:DNA-templated transcription"/>
    <property type="evidence" value="ECO:0007669"/>
    <property type="project" value="TreeGrafter"/>
</dbReference>
<dbReference type="Gene3D" id="3.40.190.290">
    <property type="match status" value="1"/>
</dbReference>
<proteinExistence type="inferred from homology"/>
<gene>
    <name evidence="6" type="ORF">VPR01S_11_00680</name>
</gene>
<dbReference type="Proteomes" id="UP000016570">
    <property type="component" value="Unassembled WGS sequence"/>
</dbReference>
<dbReference type="STRING" id="1219065.VPR01S_11_00680"/>
<dbReference type="InterPro" id="IPR036388">
    <property type="entry name" value="WH-like_DNA-bd_sf"/>
</dbReference>
<dbReference type="FunFam" id="1.10.10.10:FF:000001">
    <property type="entry name" value="LysR family transcriptional regulator"/>
    <property type="match status" value="1"/>
</dbReference>
<dbReference type="SUPFAM" id="SSF46785">
    <property type="entry name" value="Winged helix' DNA-binding domain"/>
    <property type="match status" value="1"/>
</dbReference>
<dbReference type="GO" id="GO:0003700">
    <property type="term" value="F:DNA-binding transcription factor activity"/>
    <property type="evidence" value="ECO:0007669"/>
    <property type="project" value="InterPro"/>
</dbReference>
<dbReference type="eggNOG" id="COG0583">
    <property type="taxonomic scope" value="Bacteria"/>
</dbReference>
<evidence type="ECO:0000256" key="1">
    <source>
        <dbReference type="ARBA" id="ARBA00009437"/>
    </source>
</evidence>
<dbReference type="CDD" id="cd08422">
    <property type="entry name" value="PBP2_CrgA_like"/>
    <property type="match status" value="1"/>
</dbReference>
<keyword evidence="4" id="KW-0804">Transcription</keyword>
<keyword evidence="2" id="KW-0805">Transcription regulation</keyword>
<evidence type="ECO:0000259" key="5">
    <source>
        <dbReference type="PROSITE" id="PS50931"/>
    </source>
</evidence>
<name>U3A305_VIBPR</name>
<dbReference type="GO" id="GO:0043565">
    <property type="term" value="F:sequence-specific DNA binding"/>
    <property type="evidence" value="ECO:0007669"/>
    <property type="project" value="TreeGrafter"/>
</dbReference>
<feature type="domain" description="HTH lysR-type" evidence="5">
    <location>
        <begin position="5"/>
        <end position="62"/>
    </location>
</feature>
<evidence type="ECO:0000313" key="7">
    <source>
        <dbReference type="Proteomes" id="UP000016570"/>
    </source>
</evidence>
<dbReference type="InterPro" id="IPR005119">
    <property type="entry name" value="LysR_subst-bd"/>
</dbReference>
<dbReference type="Gene3D" id="1.10.10.10">
    <property type="entry name" value="Winged helix-like DNA-binding domain superfamily/Winged helix DNA-binding domain"/>
    <property type="match status" value="1"/>
</dbReference>
<dbReference type="PROSITE" id="PS50931">
    <property type="entry name" value="HTH_LYSR"/>
    <property type="match status" value="1"/>
</dbReference>
<dbReference type="PANTHER" id="PTHR30537">
    <property type="entry name" value="HTH-TYPE TRANSCRIPTIONAL REGULATOR"/>
    <property type="match status" value="1"/>
</dbReference>
<comment type="similarity">
    <text evidence="1">Belongs to the LysR transcriptional regulatory family.</text>
</comment>
<reference evidence="6 7" key="1">
    <citation type="submission" date="2013-09" db="EMBL/GenBank/DDBJ databases">
        <title>Whole genome shotgun sequence of Vibrio proteolyticus NBRC 13287.</title>
        <authorList>
            <person name="Isaki S."/>
            <person name="Hosoyama A."/>
            <person name="Numata M."/>
            <person name="Hashimoto M."/>
            <person name="Hosoyama Y."/>
            <person name="Tsuchikane K."/>
            <person name="Noguchi M."/>
            <person name="Hirakata S."/>
            <person name="Ichikawa N."/>
            <person name="Ohji S."/>
            <person name="Yamazoe A."/>
            <person name="Fujita N."/>
        </authorList>
    </citation>
    <scope>NUCLEOTIDE SEQUENCE [LARGE SCALE GENOMIC DNA]</scope>
    <source>
        <strain evidence="6 7">NBRC 13287</strain>
    </source>
</reference>
<comment type="caution">
    <text evidence="6">The sequence shown here is derived from an EMBL/GenBank/DDBJ whole genome shotgun (WGS) entry which is preliminary data.</text>
</comment>
<accession>U3A305</accession>
<dbReference type="InterPro" id="IPR000847">
    <property type="entry name" value="LysR_HTH_N"/>
</dbReference>
<keyword evidence="3" id="KW-0238">DNA-binding</keyword>
<dbReference type="Pfam" id="PF03466">
    <property type="entry name" value="LysR_substrate"/>
    <property type="match status" value="1"/>
</dbReference>